<evidence type="ECO:0000256" key="2">
    <source>
        <dbReference type="ARBA" id="ARBA00022723"/>
    </source>
</evidence>
<dbReference type="PANTHER" id="PTHR33337:SF40">
    <property type="entry name" value="CENP-V_GFA DOMAIN-CONTAINING PROTEIN-RELATED"/>
    <property type="match status" value="1"/>
</dbReference>
<dbReference type="PANTHER" id="PTHR33337">
    <property type="entry name" value="GFA DOMAIN-CONTAINING PROTEIN"/>
    <property type="match status" value="1"/>
</dbReference>
<evidence type="ECO:0000259" key="5">
    <source>
        <dbReference type="PROSITE" id="PS51891"/>
    </source>
</evidence>
<dbReference type="Proteomes" id="UP000251186">
    <property type="component" value="Unassembled WGS sequence"/>
</dbReference>
<feature type="domain" description="CENP-V/GFA" evidence="5">
    <location>
        <begin position="4"/>
        <end position="114"/>
    </location>
</feature>
<evidence type="ECO:0000256" key="4">
    <source>
        <dbReference type="ARBA" id="ARBA00023239"/>
    </source>
</evidence>
<proteinExistence type="inferred from homology"/>
<gene>
    <name evidence="6" type="ORF">NCTC11166_01268</name>
</gene>
<evidence type="ECO:0000313" key="6">
    <source>
        <dbReference type="EMBL" id="SPU53019.1"/>
    </source>
</evidence>
<dbReference type="SUPFAM" id="SSF51316">
    <property type="entry name" value="Mss4-like"/>
    <property type="match status" value="1"/>
</dbReference>
<reference evidence="6 7" key="1">
    <citation type="submission" date="2018-06" db="EMBL/GenBank/DDBJ databases">
        <authorList>
            <consortium name="Pathogen Informatics"/>
            <person name="Doyle S."/>
        </authorList>
    </citation>
    <scope>NUCLEOTIDE SEQUENCE [LARGE SCALE GENOMIC DNA]</scope>
    <source>
        <strain evidence="6 7">NCTC11166</strain>
    </source>
</reference>
<dbReference type="GO" id="GO:0046872">
    <property type="term" value="F:metal ion binding"/>
    <property type="evidence" value="ECO:0007669"/>
    <property type="project" value="UniProtKB-KW"/>
</dbReference>
<dbReference type="RefSeq" id="WP_258522509.1">
    <property type="nucleotide sequence ID" value="NZ_UAQP01000005.1"/>
</dbReference>
<dbReference type="GO" id="GO:0016846">
    <property type="term" value="F:carbon-sulfur lyase activity"/>
    <property type="evidence" value="ECO:0007669"/>
    <property type="project" value="InterPro"/>
</dbReference>
<evidence type="ECO:0000256" key="3">
    <source>
        <dbReference type="ARBA" id="ARBA00022833"/>
    </source>
</evidence>
<keyword evidence="3" id="KW-0862">Zinc</keyword>
<dbReference type="InterPro" id="IPR006913">
    <property type="entry name" value="CENP-V/GFA"/>
</dbReference>
<dbReference type="Gene3D" id="3.90.1590.10">
    <property type="entry name" value="glutathione-dependent formaldehyde- activating enzyme (gfa)"/>
    <property type="match status" value="1"/>
</dbReference>
<dbReference type="AlphaFoldDB" id="A0A2X1BAF8"/>
<organism evidence="6 7">
    <name type="scientific">Brevundimonas vesicularis</name>
    <name type="common">Pseudomonas vesicularis</name>
    <dbReference type="NCBI Taxonomy" id="41276"/>
    <lineage>
        <taxon>Bacteria</taxon>
        <taxon>Pseudomonadati</taxon>
        <taxon>Pseudomonadota</taxon>
        <taxon>Alphaproteobacteria</taxon>
        <taxon>Caulobacterales</taxon>
        <taxon>Caulobacteraceae</taxon>
        <taxon>Brevundimonas</taxon>
    </lineage>
</organism>
<evidence type="ECO:0000313" key="7">
    <source>
        <dbReference type="Proteomes" id="UP000251186"/>
    </source>
</evidence>
<dbReference type="PROSITE" id="PS51891">
    <property type="entry name" value="CENP_V_GFA"/>
    <property type="match status" value="1"/>
</dbReference>
<protein>
    <submittedName>
        <fullName evidence="6">Uncharacterized conserved protein</fullName>
    </submittedName>
</protein>
<name>A0A2X1BAF8_BREVE</name>
<keyword evidence="2" id="KW-0479">Metal-binding</keyword>
<evidence type="ECO:0000256" key="1">
    <source>
        <dbReference type="ARBA" id="ARBA00005495"/>
    </source>
</evidence>
<comment type="similarity">
    <text evidence="1">Belongs to the Gfa family.</text>
</comment>
<sequence length="136" mass="14475">MTISTGRCLCGAITFTATPNGGMHACHCSTCRRQSGGILFSVDCGDSVAVTGEVATYVSSDWATRQFCPACGTGLFWRSNDAAITMVSAQAFDDPSVFALEDEFCIESKPATYALAGERPRLTTDELWAQFAPPEA</sequence>
<dbReference type="EMBL" id="UAQP01000005">
    <property type="protein sequence ID" value="SPU53019.1"/>
    <property type="molecule type" value="Genomic_DNA"/>
</dbReference>
<dbReference type="InterPro" id="IPR011057">
    <property type="entry name" value="Mss4-like_sf"/>
</dbReference>
<keyword evidence="4" id="KW-0456">Lyase</keyword>
<accession>A0A2X1BAF8</accession>
<dbReference type="Pfam" id="PF04828">
    <property type="entry name" value="GFA"/>
    <property type="match status" value="1"/>
</dbReference>